<dbReference type="InterPro" id="IPR026045">
    <property type="entry name" value="Ferric-bd"/>
</dbReference>
<dbReference type="GO" id="GO:0030976">
    <property type="term" value="F:thiamine pyrophosphate binding"/>
    <property type="evidence" value="ECO:0007669"/>
    <property type="project" value="TreeGrafter"/>
</dbReference>
<dbReference type="GO" id="GO:0030288">
    <property type="term" value="C:outer membrane-bounded periplasmic space"/>
    <property type="evidence" value="ECO:0007669"/>
    <property type="project" value="TreeGrafter"/>
</dbReference>
<dbReference type="AlphaFoldDB" id="A0A5C8E6E7"/>
<comment type="caution">
    <text evidence="2">The sequence shown here is derived from an EMBL/GenBank/DDBJ whole genome shotgun (WGS) entry which is preliminary data.</text>
</comment>
<dbReference type="Pfam" id="PF13343">
    <property type="entry name" value="SBP_bac_6"/>
    <property type="match status" value="1"/>
</dbReference>
<protein>
    <submittedName>
        <fullName evidence="2">Extracellular solute-binding protein</fullName>
    </submittedName>
</protein>
<dbReference type="GO" id="GO:0015888">
    <property type="term" value="P:thiamine transport"/>
    <property type="evidence" value="ECO:0007669"/>
    <property type="project" value="TreeGrafter"/>
</dbReference>
<dbReference type="Proteomes" id="UP000324707">
    <property type="component" value="Unassembled WGS sequence"/>
</dbReference>
<proteinExistence type="predicted"/>
<dbReference type="PANTHER" id="PTHR30006:SF2">
    <property type="entry name" value="ABC TRANSPORTER SUBSTRATE-BINDING PROTEIN"/>
    <property type="match status" value="1"/>
</dbReference>
<evidence type="ECO:0000256" key="1">
    <source>
        <dbReference type="ARBA" id="ARBA00022729"/>
    </source>
</evidence>
<dbReference type="EMBL" id="SAXX01000011">
    <property type="protein sequence ID" value="TXJ33567.1"/>
    <property type="molecule type" value="Genomic_DNA"/>
</dbReference>
<dbReference type="GO" id="GO:0030975">
    <property type="term" value="F:thiamine binding"/>
    <property type="evidence" value="ECO:0007669"/>
    <property type="project" value="TreeGrafter"/>
</dbReference>
<dbReference type="CDD" id="cd13546">
    <property type="entry name" value="PBP2_BitB"/>
    <property type="match status" value="1"/>
</dbReference>
<dbReference type="PANTHER" id="PTHR30006">
    <property type="entry name" value="THIAMINE-BINDING PERIPLASMIC PROTEIN-RELATED"/>
    <property type="match status" value="1"/>
</dbReference>
<organism evidence="2 3">
    <name type="scientific">Brachyspira aalborgi</name>
    <dbReference type="NCBI Taxonomy" id="29522"/>
    <lineage>
        <taxon>Bacteria</taxon>
        <taxon>Pseudomonadati</taxon>
        <taxon>Spirochaetota</taxon>
        <taxon>Spirochaetia</taxon>
        <taxon>Brachyspirales</taxon>
        <taxon>Brachyspiraceae</taxon>
        <taxon>Brachyspira</taxon>
    </lineage>
</organism>
<dbReference type="Gene3D" id="3.40.190.10">
    <property type="entry name" value="Periplasmic binding protein-like II"/>
    <property type="match status" value="2"/>
</dbReference>
<gene>
    <name evidence="2" type="ORF">EPJ69_04090</name>
</gene>
<accession>A0A5C8E6E7</accession>
<name>A0A5C8E6E7_9SPIR</name>
<keyword evidence="1" id="KW-0732">Signal</keyword>
<evidence type="ECO:0000313" key="2">
    <source>
        <dbReference type="EMBL" id="TXJ33567.1"/>
    </source>
</evidence>
<dbReference type="PIRSF" id="PIRSF002825">
    <property type="entry name" value="CfbpA"/>
    <property type="match status" value="1"/>
</dbReference>
<sequence>MKRIIITILFTLSLCLGCSSEKSDTGENSLIIYSPHPLSYLNALTEDFKSKNPGINVELIGAGSGELLKRVESEKDNPLGDVLWGGTITIVKPKMYLFENYITTNEANIPYKNIEGNLTRCTVVPSILMINTNLAGNIKIEGYEDLLNPALKGKIAFADPAAAQSPFEHLVNMLYAVGGGDTEKGWDYIRKFCANLDGKLLSGSSATYKGVADGEYTVGLTFEQGGVDYVAWGSPVKVVYMKEGVISKPDGVYIIKNAKNMENAKKFVDYITSYDAQKMVNEKLNRRAVRDDLPASDLFVPIDEINIIYDDEDLVIANKQKWLDKFRDIFTSI</sequence>
<evidence type="ECO:0000313" key="3">
    <source>
        <dbReference type="Proteomes" id="UP000324707"/>
    </source>
</evidence>
<dbReference type="SUPFAM" id="SSF53850">
    <property type="entry name" value="Periplasmic binding protein-like II"/>
    <property type="match status" value="1"/>
</dbReference>
<reference evidence="2 3" key="1">
    <citation type="journal article" date="1992" name="Lakartidningen">
        <title>[Penicillin V and not amoxicillin is the first choice preparation in acute otitis].</title>
        <authorList>
            <person name="Kamme C."/>
            <person name="Lundgren K."/>
            <person name="Prellner K."/>
        </authorList>
    </citation>
    <scope>NUCLEOTIDE SEQUENCE [LARGE SCALE GENOMIC DNA]</scope>
    <source>
        <strain evidence="2 3">PC5538III-lc</strain>
    </source>
</reference>
<dbReference type="RefSeq" id="WP_147736288.1">
    <property type="nucleotide sequence ID" value="NZ_SAXX01000011.1"/>
</dbReference>